<dbReference type="GO" id="GO:0032454">
    <property type="term" value="F:histone H3K9 demethylase activity"/>
    <property type="evidence" value="ECO:0007669"/>
    <property type="project" value="EnsemblFungi"/>
</dbReference>
<dbReference type="GO" id="GO:0140720">
    <property type="term" value="C:subtelomeric heterochromatin"/>
    <property type="evidence" value="ECO:0007669"/>
    <property type="project" value="EnsemblFungi"/>
</dbReference>
<dbReference type="PANTHER" id="PTHR23123">
    <property type="entry name" value="PHD/F-BOX CONTAINING PROTEIN"/>
    <property type="match status" value="1"/>
</dbReference>
<keyword evidence="15" id="KW-1185">Reference proteome</keyword>
<evidence type="ECO:0000256" key="5">
    <source>
        <dbReference type="ARBA" id="ARBA00023002"/>
    </source>
</evidence>
<feature type="compositionally biased region" description="Polar residues" evidence="11">
    <location>
        <begin position="71"/>
        <end position="81"/>
    </location>
</feature>
<evidence type="ECO:0000256" key="3">
    <source>
        <dbReference type="ARBA" id="ARBA00013246"/>
    </source>
</evidence>
<dbReference type="EC" id="1.14.11.27" evidence="3"/>
<evidence type="ECO:0000256" key="7">
    <source>
        <dbReference type="ARBA" id="ARBA00023015"/>
    </source>
</evidence>
<dbReference type="GO" id="GO:0046872">
    <property type="term" value="F:metal ion binding"/>
    <property type="evidence" value="ECO:0007669"/>
    <property type="project" value="UniProtKB-KW"/>
</dbReference>
<feature type="compositionally biased region" description="Basic and acidic residues" evidence="11">
    <location>
        <begin position="524"/>
        <end position="534"/>
    </location>
</feature>
<dbReference type="RefSeq" id="XP_002174800.1">
    <property type="nucleotide sequence ID" value="XM_002174764.2"/>
</dbReference>
<dbReference type="SMART" id="SM00558">
    <property type="entry name" value="JmjC"/>
    <property type="match status" value="1"/>
</dbReference>
<evidence type="ECO:0000256" key="9">
    <source>
        <dbReference type="ARBA" id="ARBA00031083"/>
    </source>
</evidence>
<dbReference type="GO" id="GO:0033696">
    <property type="term" value="P:heterochromatin boundary formation"/>
    <property type="evidence" value="ECO:0007669"/>
    <property type="project" value="EnsemblFungi"/>
</dbReference>
<feature type="compositionally biased region" description="Basic residues" evidence="11">
    <location>
        <begin position="538"/>
        <end position="547"/>
    </location>
</feature>
<evidence type="ECO:0000313" key="14">
    <source>
        <dbReference type="JaponicusDB" id="SJAG_03664"/>
    </source>
</evidence>
<dbReference type="PROSITE" id="PS51184">
    <property type="entry name" value="JMJC"/>
    <property type="match status" value="1"/>
</dbReference>
<dbReference type="VEuPathDB" id="FungiDB:SJAG_03664"/>
<accession>B6K4V0</accession>
<comment type="cofactor">
    <cofactor evidence="1">
        <name>Fe(2+)</name>
        <dbReference type="ChEBI" id="CHEBI:29033"/>
    </cofactor>
</comment>
<reference evidence="13 15" key="1">
    <citation type="journal article" date="2011" name="Science">
        <title>Comparative functional genomics of the fission yeasts.</title>
        <authorList>
            <person name="Rhind N."/>
            <person name="Chen Z."/>
            <person name="Yassour M."/>
            <person name="Thompson D.A."/>
            <person name="Haas B.J."/>
            <person name="Habib N."/>
            <person name="Wapinski I."/>
            <person name="Roy S."/>
            <person name="Lin M.F."/>
            <person name="Heiman D.I."/>
            <person name="Young S.K."/>
            <person name="Furuya K."/>
            <person name="Guo Y."/>
            <person name="Pidoux A."/>
            <person name="Chen H.M."/>
            <person name="Robbertse B."/>
            <person name="Goldberg J.M."/>
            <person name="Aoki K."/>
            <person name="Bayne E.H."/>
            <person name="Berlin A.M."/>
            <person name="Desjardins C.A."/>
            <person name="Dobbs E."/>
            <person name="Dukaj L."/>
            <person name="Fan L."/>
            <person name="FitzGerald M.G."/>
            <person name="French C."/>
            <person name="Gujja S."/>
            <person name="Hansen K."/>
            <person name="Keifenheim D."/>
            <person name="Levin J.Z."/>
            <person name="Mosher R.A."/>
            <person name="Mueller C.A."/>
            <person name="Pfiffner J."/>
            <person name="Priest M."/>
            <person name="Russ C."/>
            <person name="Smialowska A."/>
            <person name="Swoboda P."/>
            <person name="Sykes S.M."/>
            <person name="Vaughn M."/>
            <person name="Vengrova S."/>
            <person name="Yoder R."/>
            <person name="Zeng Q."/>
            <person name="Allshire R."/>
            <person name="Baulcombe D."/>
            <person name="Birren B.W."/>
            <person name="Brown W."/>
            <person name="Ekwall K."/>
            <person name="Kellis M."/>
            <person name="Leatherwood J."/>
            <person name="Levin H."/>
            <person name="Margalit H."/>
            <person name="Martienssen R."/>
            <person name="Nieduszynski C.A."/>
            <person name="Spatafora J.W."/>
            <person name="Friedman N."/>
            <person name="Dalgaard J.Z."/>
            <person name="Baumann P."/>
            <person name="Niki H."/>
            <person name="Regev A."/>
            <person name="Nusbaum C."/>
        </authorList>
    </citation>
    <scope>NUCLEOTIDE SEQUENCE [LARGE SCALE GENOMIC DNA]</scope>
    <source>
        <strain evidence="15">yFS275 / FY16936</strain>
    </source>
</reference>
<dbReference type="OrthoDB" id="5876800at2759"/>
<dbReference type="InterPro" id="IPR003347">
    <property type="entry name" value="JmjC_dom"/>
</dbReference>
<dbReference type="GO" id="GO:0140680">
    <property type="term" value="F:histone H3K36me/H3K36me2 demethylase activity"/>
    <property type="evidence" value="ECO:0007669"/>
    <property type="project" value="UniProtKB-EC"/>
</dbReference>
<keyword evidence="7" id="KW-0805">Transcription regulation</keyword>
<dbReference type="Pfam" id="PF02373">
    <property type="entry name" value="JmjC"/>
    <property type="match status" value="1"/>
</dbReference>
<dbReference type="AlphaFoldDB" id="B6K4V0"/>
<feature type="region of interest" description="Disordered" evidence="11">
    <location>
        <begin position="71"/>
        <end position="107"/>
    </location>
</feature>
<keyword evidence="5" id="KW-0560">Oxidoreductase</keyword>
<dbReference type="eggNOG" id="KOG1633">
    <property type="taxonomic scope" value="Eukaryota"/>
</dbReference>
<sequence>MPSRHHSTVDREPTPYPAALLESPEKSKDISDSVNEDDDDVVSEPARNELRLDGYCSQEPVTTNQQFVAPSDVQYSSSQPITRKRISLPTHSLPKRARPKRPSLQNPVMSNLDQYIAPLHKHHRLLVQHQYLPGGYKRLTQSEVTVDNLRQTGFLEPIVFPSFDAHANELLTLRRIATLIGYDCPLALVDVVTQRQIKNKMNMKEWIDYMSVTPQKRARIYDVLSLEVSTTKLKNYARKPDIVRDFDLINLVWPPCSYAMGDHPRVDTYCSMSAENAYTDFHVEFGGSCAYYDIAKGCKQFYLIPNSKKNLEIYENWLYSKDERTESFLPNLVDCCYRVEVHKNETIVIPSGWIYAVANLCDTTAISGNFLTSLHLKQELDVFDMEKRMGIKSYYQYPCFESIMWYSALYFYFSFPDEAPRDEIDIKLSVYETGALLPVESFTGQELEGFEHLLDFIFIQSQLLLTFEQPINTKGEYVDLPNQDYKTAYRMVPPVLDETCLSFTKKFGTWLSFHKHSEIELPKLTKNNYRDNKSQTRASRKGRRRRQQQQTLKLLLDNVSVKTNKAVLSRYKQHKVLLKKKQALLRLKERSQKKRDCFEFEESPEVIQLVNTEMNPDESSWEDSETRSFFFPSPSNGLGDNDFIELLNAYVDSESVPASNDQSKQSSIESRTVYDSLSVTFLPEQSSNNSFDTSQSIVSNDLFYDKDGSTTLVDVEAQLPTVQATDTLDLISFSDLKREMDLFPSMTETTLESNPNHMFILPKEEPTETLQPQPVSNENCLQLVLHSSSSFYKKYY</sequence>
<name>B6K4V0_SCHJY</name>
<proteinExistence type="inferred from homology"/>
<protein>
    <recommendedName>
        <fullName evidence="3">[histone H3]-dimethyl-L-lysine(36) demethylase</fullName>
        <ecNumber evidence="3">1.14.11.27</ecNumber>
    </recommendedName>
    <alternativeName>
        <fullName evidence="9">[Histone-H3]-lysine-36 demethylase 1</fullName>
    </alternativeName>
</protein>
<dbReference type="GO" id="GO:0032452">
    <property type="term" value="F:histone demethylase activity"/>
    <property type="evidence" value="ECO:0000318"/>
    <property type="project" value="GO_Central"/>
</dbReference>
<evidence type="ECO:0000256" key="2">
    <source>
        <dbReference type="ARBA" id="ARBA00008037"/>
    </source>
</evidence>
<evidence type="ECO:0000256" key="8">
    <source>
        <dbReference type="ARBA" id="ARBA00023163"/>
    </source>
</evidence>
<dbReference type="GeneID" id="7051370"/>
<dbReference type="GO" id="GO:0031934">
    <property type="term" value="C:mating-type region heterochromatin"/>
    <property type="evidence" value="ECO:0007669"/>
    <property type="project" value="EnsemblFungi"/>
</dbReference>
<keyword evidence="4" id="KW-0479">Metal-binding</keyword>
<feature type="region of interest" description="Disordered" evidence="11">
    <location>
        <begin position="524"/>
        <end position="548"/>
    </location>
</feature>
<dbReference type="GO" id="GO:0006338">
    <property type="term" value="P:chromatin remodeling"/>
    <property type="evidence" value="ECO:0000318"/>
    <property type="project" value="GO_Central"/>
</dbReference>
<comment type="catalytic activity">
    <reaction evidence="10">
        <text>N(6),N(6)-dimethyl-L-lysyl(36)-[histone H3] + 2 2-oxoglutarate + 2 O2 = L-lysyl(36)-[histone H3] + 2 formaldehyde + 2 succinate + 2 CO2</text>
        <dbReference type="Rhea" id="RHEA:42032"/>
        <dbReference type="Rhea" id="RHEA-COMP:9785"/>
        <dbReference type="Rhea" id="RHEA-COMP:9787"/>
        <dbReference type="ChEBI" id="CHEBI:15379"/>
        <dbReference type="ChEBI" id="CHEBI:16526"/>
        <dbReference type="ChEBI" id="CHEBI:16810"/>
        <dbReference type="ChEBI" id="CHEBI:16842"/>
        <dbReference type="ChEBI" id="CHEBI:29969"/>
        <dbReference type="ChEBI" id="CHEBI:30031"/>
        <dbReference type="ChEBI" id="CHEBI:61976"/>
        <dbReference type="EC" id="1.14.11.27"/>
    </reaction>
</comment>
<keyword evidence="6" id="KW-0408">Iron</keyword>
<feature type="domain" description="JmjC" evidence="12">
    <location>
        <begin position="228"/>
        <end position="387"/>
    </location>
</feature>
<evidence type="ECO:0000256" key="1">
    <source>
        <dbReference type="ARBA" id="ARBA00001954"/>
    </source>
</evidence>
<evidence type="ECO:0000256" key="11">
    <source>
        <dbReference type="SAM" id="MobiDB-lite"/>
    </source>
</evidence>
<gene>
    <name evidence="14" type="primary">epe1</name>
    <name evidence="13" type="ORF">SJAG_03664</name>
</gene>
<dbReference type="SUPFAM" id="SSF51197">
    <property type="entry name" value="Clavaminate synthase-like"/>
    <property type="match status" value="1"/>
</dbReference>
<dbReference type="EMBL" id="KE651167">
    <property type="protein sequence ID" value="EEB08507.1"/>
    <property type="molecule type" value="Genomic_DNA"/>
</dbReference>
<evidence type="ECO:0000313" key="13">
    <source>
        <dbReference type="EMBL" id="EEB08507.1"/>
    </source>
</evidence>
<dbReference type="HOGENOM" id="CLU_353065_0_0_1"/>
<keyword evidence="8" id="KW-0804">Transcription</keyword>
<evidence type="ECO:0000256" key="10">
    <source>
        <dbReference type="ARBA" id="ARBA00047915"/>
    </source>
</evidence>
<dbReference type="JaponicusDB" id="SJAG_03664">
    <property type="gene designation" value="epe1"/>
</dbReference>
<comment type="similarity">
    <text evidence="2">Belongs to the JHDM1 histone demethylase family.</text>
</comment>
<dbReference type="STRING" id="402676.B6K4V0"/>
<evidence type="ECO:0000256" key="4">
    <source>
        <dbReference type="ARBA" id="ARBA00022723"/>
    </source>
</evidence>
<feature type="region of interest" description="Disordered" evidence="11">
    <location>
        <begin position="1"/>
        <end position="49"/>
    </location>
</feature>
<dbReference type="GO" id="GO:0003712">
    <property type="term" value="F:transcription coregulator activity"/>
    <property type="evidence" value="ECO:0000318"/>
    <property type="project" value="GO_Central"/>
</dbReference>
<dbReference type="GO" id="GO:0010964">
    <property type="term" value="P:regulation of regulatory ncRNA-mediated heterochromatin formation"/>
    <property type="evidence" value="ECO:0007669"/>
    <property type="project" value="EnsemblFungi"/>
</dbReference>
<dbReference type="GO" id="GO:1990342">
    <property type="term" value="C:heterochromatin island"/>
    <property type="evidence" value="ECO:0007669"/>
    <property type="project" value="EnsemblFungi"/>
</dbReference>
<dbReference type="InterPro" id="IPR050690">
    <property type="entry name" value="JHDM1_Histone_Demethylase"/>
</dbReference>
<evidence type="ECO:0000256" key="6">
    <source>
        <dbReference type="ARBA" id="ARBA00023004"/>
    </source>
</evidence>
<evidence type="ECO:0000259" key="12">
    <source>
        <dbReference type="PROSITE" id="PS51184"/>
    </source>
</evidence>
<dbReference type="GO" id="GO:1902801">
    <property type="term" value="P:regulation of siRNA-independent facultative heterochromatin formation"/>
    <property type="evidence" value="ECO:0007669"/>
    <property type="project" value="EnsemblFungi"/>
</dbReference>
<dbReference type="Proteomes" id="UP000001744">
    <property type="component" value="Unassembled WGS sequence"/>
</dbReference>
<evidence type="ECO:0000313" key="15">
    <source>
        <dbReference type="Proteomes" id="UP000001744"/>
    </source>
</evidence>
<dbReference type="GO" id="GO:0006357">
    <property type="term" value="P:regulation of transcription by RNA polymerase II"/>
    <property type="evidence" value="ECO:0000318"/>
    <property type="project" value="GO_Central"/>
</dbReference>
<dbReference type="GO" id="GO:0005721">
    <property type="term" value="C:pericentric heterochromatin"/>
    <property type="evidence" value="ECO:0007669"/>
    <property type="project" value="EnsemblFungi"/>
</dbReference>
<dbReference type="GO" id="GO:0005634">
    <property type="term" value="C:nucleus"/>
    <property type="evidence" value="ECO:0007669"/>
    <property type="project" value="EnsemblFungi"/>
</dbReference>
<dbReference type="Gene3D" id="2.60.120.650">
    <property type="entry name" value="Cupin"/>
    <property type="match status" value="1"/>
</dbReference>
<organism evidence="13 15">
    <name type="scientific">Schizosaccharomyces japonicus (strain yFS275 / FY16936)</name>
    <name type="common">Fission yeast</name>
    <dbReference type="NCBI Taxonomy" id="402676"/>
    <lineage>
        <taxon>Eukaryota</taxon>
        <taxon>Fungi</taxon>
        <taxon>Dikarya</taxon>
        <taxon>Ascomycota</taxon>
        <taxon>Taphrinomycotina</taxon>
        <taxon>Schizosaccharomycetes</taxon>
        <taxon>Schizosaccharomycetales</taxon>
        <taxon>Schizosaccharomycetaceae</taxon>
        <taxon>Schizosaccharomyces</taxon>
    </lineage>
</organism>